<name>W9C902_SCLBF</name>
<gene>
    <name evidence="2" type="ORF">SBOR_8299</name>
</gene>
<feature type="compositionally biased region" description="Polar residues" evidence="1">
    <location>
        <begin position="18"/>
        <end position="30"/>
    </location>
</feature>
<feature type="compositionally biased region" description="Low complexity" evidence="1">
    <location>
        <begin position="67"/>
        <end position="85"/>
    </location>
</feature>
<organism evidence="2 3">
    <name type="scientific">Sclerotinia borealis (strain F-4128)</name>
    <dbReference type="NCBI Taxonomy" id="1432307"/>
    <lineage>
        <taxon>Eukaryota</taxon>
        <taxon>Fungi</taxon>
        <taxon>Dikarya</taxon>
        <taxon>Ascomycota</taxon>
        <taxon>Pezizomycotina</taxon>
        <taxon>Leotiomycetes</taxon>
        <taxon>Helotiales</taxon>
        <taxon>Sclerotiniaceae</taxon>
        <taxon>Sclerotinia</taxon>
    </lineage>
</organism>
<dbReference type="HOGENOM" id="CLU_797304_0_0_1"/>
<evidence type="ECO:0000313" key="2">
    <source>
        <dbReference type="EMBL" id="ESZ91324.1"/>
    </source>
</evidence>
<evidence type="ECO:0000256" key="1">
    <source>
        <dbReference type="SAM" id="MobiDB-lite"/>
    </source>
</evidence>
<feature type="compositionally biased region" description="Polar residues" evidence="1">
    <location>
        <begin position="105"/>
        <end position="115"/>
    </location>
</feature>
<dbReference type="EMBL" id="AYSA01000514">
    <property type="protein sequence ID" value="ESZ91324.1"/>
    <property type="molecule type" value="Genomic_DNA"/>
</dbReference>
<dbReference type="Proteomes" id="UP000019487">
    <property type="component" value="Unassembled WGS sequence"/>
</dbReference>
<reference evidence="2 3" key="1">
    <citation type="journal article" date="2014" name="Genome Announc.">
        <title>Draft genome sequence of Sclerotinia borealis, a psychrophilic plant pathogenic fungus.</title>
        <authorList>
            <person name="Mardanov A.V."/>
            <person name="Beletsky A.V."/>
            <person name="Kadnikov V.V."/>
            <person name="Ignatov A.N."/>
            <person name="Ravin N.V."/>
        </authorList>
    </citation>
    <scope>NUCLEOTIDE SEQUENCE [LARGE SCALE GENOMIC DNA]</scope>
    <source>
        <strain evidence="3">F-4157</strain>
    </source>
</reference>
<accession>W9C902</accession>
<keyword evidence="3" id="KW-1185">Reference proteome</keyword>
<protein>
    <submittedName>
        <fullName evidence="2">Uncharacterized protein</fullName>
    </submittedName>
</protein>
<sequence>MAQNSSDRLSKIPKLKVPTSTPTDPSQPNHSRSRNLPGAISTAGNKEHHHHEPHHPHHGFIHPSHDSTLFSPTNTSSSPSNLILSEAPGVIPPFTSPTFALPHSQPFSDQDTPSGTEDAAGLGAPPNLASDLEEALMEEVEKNPGLTQGLRIEELAQGGEGGSNLTPGEVGTEIDIEVDAGVGVGVEDEDEITWESDSDDDEGGHEGGEKDEEYVASSSVSDSEKSSDSGFDGTFVARNPDTNMDTGPEYDERFVNGRDGYDITGVDADTGAGGAWNEMSNDIDVDPYSVRPVKVPGVNDVQMGFGGVNGDSEWNGVEALEPEEDEAVDGYEGTGDGVQRHSEDDVWW</sequence>
<evidence type="ECO:0000313" key="3">
    <source>
        <dbReference type="Proteomes" id="UP000019487"/>
    </source>
</evidence>
<dbReference type="AlphaFoldDB" id="W9C902"/>
<comment type="caution">
    <text evidence="2">The sequence shown here is derived from an EMBL/GenBank/DDBJ whole genome shotgun (WGS) entry which is preliminary data.</text>
</comment>
<feature type="compositionally biased region" description="Basic residues" evidence="1">
    <location>
        <begin position="47"/>
        <end position="60"/>
    </location>
</feature>
<dbReference type="OrthoDB" id="3559721at2759"/>
<feature type="region of interest" description="Disordered" evidence="1">
    <location>
        <begin position="1"/>
        <end position="258"/>
    </location>
</feature>
<feature type="region of interest" description="Disordered" evidence="1">
    <location>
        <begin position="325"/>
        <end position="348"/>
    </location>
</feature>
<feature type="compositionally biased region" description="Acidic residues" evidence="1">
    <location>
        <begin position="186"/>
        <end position="214"/>
    </location>
</feature>
<feature type="compositionally biased region" description="Basic and acidic residues" evidence="1">
    <location>
        <begin position="338"/>
        <end position="348"/>
    </location>
</feature>
<proteinExistence type="predicted"/>